<feature type="transmembrane region" description="Helical" evidence="1">
    <location>
        <begin position="32"/>
        <end position="53"/>
    </location>
</feature>
<evidence type="ECO:0000313" key="2">
    <source>
        <dbReference type="EMBL" id="MHO04610.1"/>
    </source>
</evidence>
<organism evidence="2">
    <name type="scientific">Escherichia coli</name>
    <dbReference type="NCBI Taxonomy" id="562"/>
    <lineage>
        <taxon>Bacteria</taxon>
        <taxon>Pseudomonadati</taxon>
        <taxon>Pseudomonadota</taxon>
        <taxon>Gammaproteobacteria</taxon>
        <taxon>Enterobacterales</taxon>
        <taxon>Enterobacteriaceae</taxon>
        <taxon>Escherichia</taxon>
    </lineage>
</organism>
<dbReference type="AlphaFoldDB" id="A0A3L0VXE7"/>
<protein>
    <submittedName>
        <fullName evidence="2">Uncharacterized protein</fullName>
    </submittedName>
</protein>
<sequence length="145" mass="16290">MRQDAKIDFETGLFDEPTCNESHDNPMKRRSIFFPLIFAALLFFIMVAIALAINMTSDDKYYSGAFSDGTQLSEVEILSDHELSSQIQKIKSVEYTEHFCGEDKLFCFTVTTNKPSEILSKLAAVMPDAASARYRVMVSIVPNEG</sequence>
<keyword evidence="1" id="KW-0472">Membrane</keyword>
<evidence type="ECO:0000256" key="1">
    <source>
        <dbReference type="SAM" id="Phobius"/>
    </source>
</evidence>
<dbReference type="EMBL" id="RNRV01000013">
    <property type="protein sequence ID" value="MHO04610.1"/>
    <property type="molecule type" value="Genomic_DNA"/>
</dbReference>
<reference evidence="2" key="1">
    <citation type="submission" date="2018-10" db="EMBL/GenBank/DDBJ databases">
        <authorList>
            <consortium name="NARMS: The National Antimicrobial Resistance Monitoring System"/>
        </authorList>
    </citation>
    <scope>NUCLEOTIDE SEQUENCE [LARGE SCALE GENOMIC DNA]</scope>
    <source>
        <strain evidence="2">CVM N17EC0388</strain>
    </source>
</reference>
<name>A0A3L0VXE7_ECOLX</name>
<keyword evidence="1" id="KW-0812">Transmembrane</keyword>
<comment type="caution">
    <text evidence="2">The sequence shown here is derived from an EMBL/GenBank/DDBJ whole genome shotgun (WGS) entry which is preliminary data.</text>
</comment>
<proteinExistence type="predicted"/>
<gene>
    <name evidence="2" type="ORF">D9F05_09520</name>
</gene>
<accession>A0A3L0VXE7</accession>
<keyword evidence="1" id="KW-1133">Transmembrane helix</keyword>